<feature type="compositionally biased region" description="Gly residues" evidence="1">
    <location>
        <begin position="16"/>
        <end position="30"/>
    </location>
</feature>
<name>A0A0H2R453_9AGAM</name>
<keyword evidence="2" id="KW-0812">Transmembrane</keyword>
<protein>
    <submittedName>
        <fullName evidence="3">Uncharacterized protein</fullName>
    </submittedName>
</protein>
<evidence type="ECO:0000256" key="1">
    <source>
        <dbReference type="SAM" id="MobiDB-lite"/>
    </source>
</evidence>
<keyword evidence="4" id="KW-1185">Reference proteome</keyword>
<gene>
    <name evidence="3" type="ORF">SCHPADRAFT_911734</name>
</gene>
<accession>A0A0H2R453</accession>
<keyword evidence="2" id="KW-1133">Transmembrane helix</keyword>
<sequence>MSSDVKYFLPREGRTGHGGGGNGDGGGGGSKTSLAAQKALWRGNLGVSLFRWWIGLFILGNSIYTGRLFGGGNRVNASFLFL</sequence>
<dbReference type="EMBL" id="KQ086620">
    <property type="protein sequence ID" value="KLO04268.1"/>
    <property type="molecule type" value="Genomic_DNA"/>
</dbReference>
<reference evidence="3 4" key="1">
    <citation type="submission" date="2015-04" db="EMBL/GenBank/DDBJ databases">
        <title>Complete genome sequence of Schizopora paradoxa KUC8140, a cosmopolitan wood degrader in East Asia.</title>
        <authorList>
            <consortium name="DOE Joint Genome Institute"/>
            <person name="Min B."/>
            <person name="Park H."/>
            <person name="Jang Y."/>
            <person name="Kim J.-J."/>
            <person name="Kim K.H."/>
            <person name="Pangilinan J."/>
            <person name="Lipzen A."/>
            <person name="Riley R."/>
            <person name="Grigoriev I.V."/>
            <person name="Spatafora J.W."/>
            <person name="Choi I.-G."/>
        </authorList>
    </citation>
    <scope>NUCLEOTIDE SEQUENCE [LARGE SCALE GENOMIC DNA]</scope>
    <source>
        <strain evidence="3 4">KUC8140</strain>
    </source>
</reference>
<dbReference type="Proteomes" id="UP000053477">
    <property type="component" value="Unassembled WGS sequence"/>
</dbReference>
<evidence type="ECO:0000313" key="4">
    <source>
        <dbReference type="Proteomes" id="UP000053477"/>
    </source>
</evidence>
<evidence type="ECO:0000313" key="3">
    <source>
        <dbReference type="EMBL" id="KLO04268.1"/>
    </source>
</evidence>
<evidence type="ECO:0000256" key="2">
    <source>
        <dbReference type="SAM" id="Phobius"/>
    </source>
</evidence>
<keyword evidence="2" id="KW-0472">Membrane</keyword>
<dbReference type="InParanoid" id="A0A0H2R453"/>
<organism evidence="3 4">
    <name type="scientific">Schizopora paradoxa</name>
    <dbReference type="NCBI Taxonomy" id="27342"/>
    <lineage>
        <taxon>Eukaryota</taxon>
        <taxon>Fungi</taxon>
        <taxon>Dikarya</taxon>
        <taxon>Basidiomycota</taxon>
        <taxon>Agaricomycotina</taxon>
        <taxon>Agaricomycetes</taxon>
        <taxon>Hymenochaetales</taxon>
        <taxon>Schizoporaceae</taxon>
        <taxon>Schizopora</taxon>
    </lineage>
</organism>
<feature type="region of interest" description="Disordered" evidence="1">
    <location>
        <begin position="1"/>
        <end position="32"/>
    </location>
</feature>
<proteinExistence type="predicted"/>
<dbReference type="AlphaFoldDB" id="A0A0H2R453"/>
<feature type="transmembrane region" description="Helical" evidence="2">
    <location>
        <begin position="50"/>
        <end position="70"/>
    </location>
</feature>